<dbReference type="InterPro" id="IPR000330">
    <property type="entry name" value="SNF2_N"/>
</dbReference>
<dbReference type="Proteomes" id="UP000619118">
    <property type="component" value="Unassembled WGS sequence"/>
</dbReference>
<dbReference type="InterPro" id="IPR001650">
    <property type="entry name" value="Helicase_C-like"/>
</dbReference>
<dbReference type="Pfam" id="PF00176">
    <property type="entry name" value="SNF2-rel_dom"/>
    <property type="match status" value="1"/>
</dbReference>
<evidence type="ECO:0000313" key="7">
    <source>
        <dbReference type="EMBL" id="GGQ22799.1"/>
    </source>
</evidence>
<evidence type="ECO:0000259" key="5">
    <source>
        <dbReference type="PROSITE" id="PS51192"/>
    </source>
</evidence>
<dbReference type="PROSITE" id="PS51194">
    <property type="entry name" value="HELICASE_CTER"/>
    <property type="match status" value="1"/>
</dbReference>
<dbReference type="InterPro" id="IPR027417">
    <property type="entry name" value="P-loop_NTPase"/>
</dbReference>
<protein>
    <submittedName>
        <fullName evidence="7">Helicase</fullName>
    </submittedName>
</protein>
<dbReference type="Gene3D" id="3.40.50.10810">
    <property type="entry name" value="Tandem AAA-ATPase domain"/>
    <property type="match status" value="1"/>
</dbReference>
<proteinExistence type="predicted"/>
<evidence type="ECO:0000256" key="2">
    <source>
        <dbReference type="ARBA" id="ARBA00022801"/>
    </source>
</evidence>
<dbReference type="CDD" id="cd18011">
    <property type="entry name" value="DEXDc_RapA"/>
    <property type="match status" value="1"/>
</dbReference>
<dbReference type="InterPro" id="IPR038718">
    <property type="entry name" value="SNF2-like_sf"/>
</dbReference>
<keyword evidence="2" id="KW-0378">Hydrolase</keyword>
<comment type="caution">
    <text evidence="7">The sequence shown here is derived from an EMBL/GenBank/DDBJ whole genome shotgun (WGS) entry which is preliminary data.</text>
</comment>
<keyword evidence="4" id="KW-0067">ATP-binding</keyword>
<evidence type="ECO:0000259" key="6">
    <source>
        <dbReference type="PROSITE" id="PS51194"/>
    </source>
</evidence>
<dbReference type="CDD" id="cd18793">
    <property type="entry name" value="SF2_C_SNF"/>
    <property type="match status" value="1"/>
</dbReference>
<feature type="domain" description="Helicase ATP-binding" evidence="5">
    <location>
        <begin position="175"/>
        <end position="346"/>
    </location>
</feature>
<keyword evidence="3 7" id="KW-0347">Helicase</keyword>
<dbReference type="GO" id="GO:0004386">
    <property type="term" value="F:helicase activity"/>
    <property type="evidence" value="ECO:0007669"/>
    <property type="project" value="UniProtKB-KW"/>
</dbReference>
<reference evidence="8" key="1">
    <citation type="journal article" date="2019" name="Int. J. Syst. Evol. Microbiol.">
        <title>The Global Catalogue of Microorganisms (GCM) 10K type strain sequencing project: providing services to taxonomists for standard genome sequencing and annotation.</title>
        <authorList>
            <consortium name="The Broad Institute Genomics Platform"/>
            <consortium name="The Broad Institute Genome Sequencing Center for Infectious Disease"/>
            <person name="Wu L."/>
            <person name="Ma J."/>
        </authorList>
    </citation>
    <scope>NUCLEOTIDE SEQUENCE [LARGE SCALE GENOMIC DNA]</scope>
    <source>
        <strain evidence="8">JCM 32306</strain>
    </source>
</reference>
<name>A0ABQ2RB02_9GAMM</name>
<evidence type="ECO:0000256" key="4">
    <source>
        <dbReference type="ARBA" id="ARBA00022840"/>
    </source>
</evidence>
<dbReference type="Pfam" id="PF00271">
    <property type="entry name" value="Helicase_C"/>
    <property type="match status" value="1"/>
</dbReference>
<dbReference type="SMART" id="SM00487">
    <property type="entry name" value="DEXDc"/>
    <property type="match status" value="1"/>
</dbReference>
<dbReference type="InterPro" id="IPR049730">
    <property type="entry name" value="SNF2/RAD54-like_C"/>
</dbReference>
<evidence type="ECO:0000313" key="8">
    <source>
        <dbReference type="Proteomes" id="UP000619118"/>
    </source>
</evidence>
<feature type="domain" description="Helicase C-terminal" evidence="6">
    <location>
        <begin position="528"/>
        <end position="675"/>
    </location>
</feature>
<sequence length="957" mass="109484">MIKHKTEIPIVGACVVHFEDHEKKHFGRVIKVTRDNPAKVQVHWFTKNKTEWLIPAALRSGFKVGMDVLYIISQTGAPSMGEGVVLKSRVVANYEQVLVEFPVSGKKVWLPWQGLRQIKGVKHRFILGEKDGCDAAERLRLRTLAWVLKLWNENTGSLAKFDIDPLPHQIHLVHHILASGDLNWLIADDVGLGKTIETGLLLAALRERKQIKRILLITPAGLTKQWQEELFIKFGMGDFLIYGDDFTITEPRHWKMYDCVIGSMDRLKNDDHLELLMQAEPWDIVIFDEAHRLTRRQYGVKYSSSQRFELARELRARTESMLLLTATPHQGQQDSFAALLELLHPERKQELLSLSLNPEILQDMVFRNRKADVTDLEGNFIFHGKTTRALKVPISEEAREFDHALQFYLQKGYQSGEEKGQTGRAIGFVMTVYRKLAASSIAAIYEALVRRRKRLQKELKPIPDMEFDRRAALDALDARFEGESEEFITSTTSADEFFQGELELLNRLIKIARQLKYDDRKLSLFLEQVIEPIMALNPNEKVLVFSEYRGTQEWLLKALNERFGNNKTMLINGSMDLNERRAAIACFERDAQFLLSTEAGGEGINLQQRCHIMVNYDLPWNPMRLVQRIGRLYRYGQKKRVVVFNIHSPDTLDEQIIEILYTRLEQVVVDMASIGAEFNDSMKDDVFGEIADLIEVEDILKQAVTESISRTAERIDEALKQAQSAADKQSILFAHVAGFSKEEMKDNLVIDETHLRAFIGGMFVPLGIVILDITHQDQVWTIKLPEEVMRAVGTRRSRHSICFNRELAATRDDLLMMDTDAWLLEHLFSAALDYDFGGKTAAITGLDETPWMMASILRWQDNHGRRMRQEFAAVCLDAQGNSQINSAIISDWLLVSKQLNAEFNTSERDSNELNYKMAEKAVFKRLASLSTKKLIPDGVQWISGAWVDGQLSNLESK</sequence>
<keyword evidence="8" id="KW-1185">Reference proteome</keyword>
<dbReference type="Gene3D" id="3.40.50.300">
    <property type="entry name" value="P-loop containing nucleotide triphosphate hydrolases"/>
    <property type="match status" value="1"/>
</dbReference>
<evidence type="ECO:0000256" key="1">
    <source>
        <dbReference type="ARBA" id="ARBA00022741"/>
    </source>
</evidence>
<dbReference type="InterPro" id="IPR057342">
    <property type="entry name" value="DEXDc_RapA"/>
</dbReference>
<dbReference type="EMBL" id="BMQX01000016">
    <property type="protein sequence ID" value="GGQ22799.1"/>
    <property type="molecule type" value="Genomic_DNA"/>
</dbReference>
<accession>A0ABQ2RB02</accession>
<dbReference type="SUPFAM" id="SSF52540">
    <property type="entry name" value="P-loop containing nucleoside triphosphate hydrolases"/>
    <property type="match status" value="2"/>
</dbReference>
<dbReference type="PANTHER" id="PTHR10799">
    <property type="entry name" value="SNF2/RAD54 HELICASE FAMILY"/>
    <property type="match status" value="1"/>
</dbReference>
<dbReference type="SMART" id="SM00490">
    <property type="entry name" value="HELICc"/>
    <property type="match status" value="1"/>
</dbReference>
<dbReference type="RefSeq" id="WP_160054432.1">
    <property type="nucleotide sequence ID" value="NZ_BMQX01000016.1"/>
</dbReference>
<dbReference type="InterPro" id="IPR014001">
    <property type="entry name" value="Helicase_ATP-bd"/>
</dbReference>
<keyword evidence="1" id="KW-0547">Nucleotide-binding</keyword>
<dbReference type="PROSITE" id="PS51192">
    <property type="entry name" value="HELICASE_ATP_BIND_1"/>
    <property type="match status" value="1"/>
</dbReference>
<gene>
    <name evidence="7" type="ORF">GCM10009411_23550</name>
</gene>
<evidence type="ECO:0000256" key="3">
    <source>
        <dbReference type="ARBA" id="ARBA00022806"/>
    </source>
</evidence>
<organism evidence="7 8">
    <name type="scientific">Shewanella litoralis</name>
    <dbReference type="NCBI Taxonomy" id="2282700"/>
    <lineage>
        <taxon>Bacteria</taxon>
        <taxon>Pseudomonadati</taxon>
        <taxon>Pseudomonadota</taxon>
        <taxon>Gammaproteobacteria</taxon>
        <taxon>Alteromonadales</taxon>
        <taxon>Shewanellaceae</taxon>
        <taxon>Shewanella</taxon>
    </lineage>
</organism>